<dbReference type="EMBL" id="BMGG01000007">
    <property type="protein sequence ID" value="GGC76021.1"/>
    <property type="molecule type" value="Genomic_DNA"/>
</dbReference>
<evidence type="ECO:0000313" key="2">
    <source>
        <dbReference type="EMBL" id="GGC76021.1"/>
    </source>
</evidence>
<dbReference type="InterPro" id="IPR021327">
    <property type="entry name" value="DUF2934"/>
</dbReference>
<dbReference type="Pfam" id="PF11154">
    <property type="entry name" value="DUF2934"/>
    <property type="match status" value="1"/>
</dbReference>
<dbReference type="RefSeq" id="WP_188610772.1">
    <property type="nucleotide sequence ID" value="NZ_BMGG01000007.1"/>
</dbReference>
<evidence type="ECO:0000256" key="1">
    <source>
        <dbReference type="SAM" id="MobiDB-lite"/>
    </source>
</evidence>
<organism evidence="2 3">
    <name type="scientific">Chelatococcus reniformis</name>
    <dbReference type="NCBI Taxonomy" id="1494448"/>
    <lineage>
        <taxon>Bacteria</taxon>
        <taxon>Pseudomonadati</taxon>
        <taxon>Pseudomonadota</taxon>
        <taxon>Alphaproteobacteria</taxon>
        <taxon>Hyphomicrobiales</taxon>
        <taxon>Chelatococcaceae</taxon>
        <taxon>Chelatococcus</taxon>
    </lineage>
</organism>
<gene>
    <name evidence="2" type="ORF">GCM10010994_38010</name>
</gene>
<feature type="region of interest" description="Disordered" evidence="1">
    <location>
        <begin position="33"/>
        <end position="68"/>
    </location>
</feature>
<dbReference type="Proteomes" id="UP000637002">
    <property type="component" value="Unassembled WGS sequence"/>
</dbReference>
<name>A0A916UMA7_9HYPH</name>
<reference evidence="2" key="1">
    <citation type="journal article" date="2014" name="Int. J. Syst. Evol. Microbiol.">
        <title>Complete genome sequence of Corynebacterium casei LMG S-19264T (=DSM 44701T), isolated from a smear-ripened cheese.</title>
        <authorList>
            <consortium name="US DOE Joint Genome Institute (JGI-PGF)"/>
            <person name="Walter F."/>
            <person name="Albersmeier A."/>
            <person name="Kalinowski J."/>
            <person name="Ruckert C."/>
        </authorList>
    </citation>
    <scope>NUCLEOTIDE SEQUENCE</scope>
    <source>
        <strain evidence="2">CGMCC 1.12919</strain>
    </source>
</reference>
<protein>
    <recommendedName>
        <fullName evidence="4">DUF2934 domain-containing protein</fullName>
    </recommendedName>
</protein>
<proteinExistence type="predicted"/>
<comment type="caution">
    <text evidence="2">The sequence shown here is derived from an EMBL/GenBank/DDBJ whole genome shotgun (WGS) entry which is preliminary data.</text>
</comment>
<accession>A0A916UMA7</accession>
<evidence type="ECO:0000313" key="3">
    <source>
        <dbReference type="Proteomes" id="UP000637002"/>
    </source>
</evidence>
<dbReference type="AlphaFoldDB" id="A0A916UMA7"/>
<sequence length="68" mass="7832">MSTDKEKRVRELAYKLWEADGFPEGRELDHWNKARDQIEREEFDGQAATEPSGGGRTQPDPPKEDSSR</sequence>
<keyword evidence="3" id="KW-1185">Reference proteome</keyword>
<reference evidence="2" key="2">
    <citation type="submission" date="2020-09" db="EMBL/GenBank/DDBJ databases">
        <authorList>
            <person name="Sun Q."/>
            <person name="Zhou Y."/>
        </authorList>
    </citation>
    <scope>NUCLEOTIDE SEQUENCE</scope>
    <source>
        <strain evidence="2">CGMCC 1.12919</strain>
    </source>
</reference>
<evidence type="ECO:0008006" key="4">
    <source>
        <dbReference type="Google" id="ProtNLM"/>
    </source>
</evidence>